<accession>A0ABU7TKU5</accession>
<evidence type="ECO:0000313" key="2">
    <source>
        <dbReference type="EMBL" id="MEE7490419.1"/>
    </source>
</evidence>
<comment type="caution">
    <text evidence="2">The sequence shown here is derived from an EMBL/GenBank/DDBJ whole genome shotgun (WGS) entry which is preliminary data.</text>
</comment>
<feature type="region of interest" description="Disordered" evidence="1">
    <location>
        <begin position="151"/>
        <end position="182"/>
    </location>
</feature>
<protein>
    <submittedName>
        <fullName evidence="2">Uncharacterized protein</fullName>
    </submittedName>
</protein>
<evidence type="ECO:0000313" key="3">
    <source>
        <dbReference type="Proteomes" id="UP001355206"/>
    </source>
</evidence>
<name>A0ABU7TKU5_9HYPH</name>
<evidence type="ECO:0000256" key="1">
    <source>
        <dbReference type="SAM" id="MobiDB-lite"/>
    </source>
</evidence>
<dbReference type="EMBL" id="MLCA01000001">
    <property type="protein sequence ID" value="MEE7490419.1"/>
    <property type="molecule type" value="Genomic_DNA"/>
</dbReference>
<gene>
    <name evidence="2" type="ORF">MOTC310_07970</name>
</gene>
<organism evidence="2 3">
    <name type="scientific">Methylobacterium oryzae</name>
    <dbReference type="NCBI Taxonomy" id="334852"/>
    <lineage>
        <taxon>Bacteria</taxon>
        <taxon>Pseudomonadati</taxon>
        <taxon>Pseudomonadota</taxon>
        <taxon>Alphaproteobacteria</taxon>
        <taxon>Hyphomicrobiales</taxon>
        <taxon>Methylobacteriaceae</taxon>
        <taxon>Methylobacterium</taxon>
    </lineage>
</organism>
<dbReference type="Proteomes" id="UP001355206">
    <property type="component" value="Unassembled WGS sequence"/>
</dbReference>
<proteinExistence type="predicted"/>
<reference evidence="2 3" key="1">
    <citation type="journal article" date="2012" name="Genet. Mol. Biol.">
        <title>Analysis of 16S rRNA and mxaF genes revealing insights into Methylobacterium niche-specific plant association.</title>
        <authorList>
            <person name="Dourado M.N."/>
            <person name="Andreote F.D."/>
            <person name="Dini-Andreote F."/>
            <person name="Conti R."/>
            <person name="Araujo J.M."/>
            <person name="Araujo W.L."/>
        </authorList>
    </citation>
    <scope>NUCLEOTIDE SEQUENCE [LARGE SCALE GENOMIC DNA]</scope>
    <source>
        <strain evidence="2 3">TC3-10</strain>
    </source>
</reference>
<keyword evidence="3" id="KW-1185">Reference proteome</keyword>
<sequence length="182" mass="19724">MEPTVTNEPRPDPFAARPLKTPTATVLEALVAASAKRALRDYRAAPPADASSWVRRTEGRTECAGILHPAAAKPVVMLTCRVGEEPWRLGFRLGEVRLDVSTGTYDLDEARAVRATIEAEVAEGRIEPCSAARPETAAAVLTLLDILGPPFERQRRDPQPPGCTFDFDVADPGMDDPHVRDG</sequence>